<evidence type="ECO:0000313" key="2">
    <source>
        <dbReference type="EMBL" id="KAJ4486669.1"/>
    </source>
</evidence>
<reference evidence="2" key="2">
    <citation type="journal article" date="2023" name="Proc. Natl. Acad. Sci. U.S.A.">
        <title>A global phylogenomic analysis of the shiitake genus Lentinula.</title>
        <authorList>
            <person name="Sierra-Patev S."/>
            <person name="Min B."/>
            <person name="Naranjo-Ortiz M."/>
            <person name="Looney B."/>
            <person name="Konkel Z."/>
            <person name="Slot J.C."/>
            <person name="Sakamoto Y."/>
            <person name="Steenwyk J.L."/>
            <person name="Rokas A."/>
            <person name="Carro J."/>
            <person name="Camarero S."/>
            <person name="Ferreira P."/>
            <person name="Molpeceres G."/>
            <person name="Ruiz-Duenas F.J."/>
            <person name="Serrano A."/>
            <person name="Henrissat B."/>
            <person name="Drula E."/>
            <person name="Hughes K.W."/>
            <person name="Mata J.L."/>
            <person name="Ishikawa N.K."/>
            <person name="Vargas-Isla R."/>
            <person name="Ushijima S."/>
            <person name="Smith C.A."/>
            <person name="Donoghue J."/>
            <person name="Ahrendt S."/>
            <person name="Andreopoulos W."/>
            <person name="He G."/>
            <person name="LaButti K."/>
            <person name="Lipzen A."/>
            <person name="Ng V."/>
            <person name="Riley R."/>
            <person name="Sandor L."/>
            <person name="Barry K."/>
            <person name="Martinez A.T."/>
            <person name="Xiao Y."/>
            <person name="Gibbons J.G."/>
            <person name="Terashima K."/>
            <person name="Grigoriev I.V."/>
            <person name="Hibbett D."/>
        </authorList>
    </citation>
    <scope>NUCLEOTIDE SEQUENCE</scope>
    <source>
        <strain evidence="2">Sp2 HRB7682 ss15</strain>
    </source>
</reference>
<gene>
    <name evidence="2" type="ORF">C8J55DRAFT_487639</name>
</gene>
<feature type="region of interest" description="Disordered" evidence="1">
    <location>
        <begin position="1"/>
        <end position="35"/>
    </location>
</feature>
<dbReference type="AlphaFoldDB" id="A0A9W9DV35"/>
<accession>A0A9W9DV35</accession>
<sequence>MHAQGPRSPVSSTSPTVMRQRREALYPHNKPPPKLDLFSFNEDEDGTLAETIGNLHGRLEFSGPTEKGIREMFNMTFLNDGRFRHAIFYPSDLMQGLLDGKAKMILVGKDRWVAISSSTEGTLCTKRSNHQYPT</sequence>
<organism evidence="2 3">
    <name type="scientific">Lentinula lateritia</name>
    <dbReference type="NCBI Taxonomy" id="40482"/>
    <lineage>
        <taxon>Eukaryota</taxon>
        <taxon>Fungi</taxon>
        <taxon>Dikarya</taxon>
        <taxon>Basidiomycota</taxon>
        <taxon>Agaricomycotina</taxon>
        <taxon>Agaricomycetes</taxon>
        <taxon>Agaricomycetidae</taxon>
        <taxon>Agaricales</taxon>
        <taxon>Marasmiineae</taxon>
        <taxon>Omphalotaceae</taxon>
        <taxon>Lentinula</taxon>
    </lineage>
</organism>
<evidence type="ECO:0000256" key="1">
    <source>
        <dbReference type="SAM" id="MobiDB-lite"/>
    </source>
</evidence>
<evidence type="ECO:0000313" key="3">
    <source>
        <dbReference type="Proteomes" id="UP001150238"/>
    </source>
</evidence>
<comment type="caution">
    <text evidence="2">The sequence shown here is derived from an EMBL/GenBank/DDBJ whole genome shotgun (WGS) entry which is preliminary data.</text>
</comment>
<reference evidence="2" key="1">
    <citation type="submission" date="2022-08" db="EMBL/GenBank/DDBJ databases">
        <authorList>
            <consortium name="DOE Joint Genome Institute"/>
            <person name="Min B."/>
            <person name="Riley R."/>
            <person name="Sierra-Patev S."/>
            <person name="Naranjo-Ortiz M."/>
            <person name="Looney B."/>
            <person name="Konkel Z."/>
            <person name="Slot J.C."/>
            <person name="Sakamoto Y."/>
            <person name="Steenwyk J.L."/>
            <person name="Rokas A."/>
            <person name="Carro J."/>
            <person name="Camarero S."/>
            <person name="Ferreira P."/>
            <person name="Molpeceres G."/>
            <person name="Ruiz-Duenas F.J."/>
            <person name="Serrano A."/>
            <person name="Henrissat B."/>
            <person name="Drula E."/>
            <person name="Hughes K.W."/>
            <person name="Mata J.L."/>
            <person name="Ishikawa N.K."/>
            <person name="Vargas-Isla R."/>
            <person name="Ushijima S."/>
            <person name="Smith C.A."/>
            <person name="Ahrendt S."/>
            <person name="Andreopoulos W."/>
            <person name="He G."/>
            <person name="Labutti K."/>
            <person name="Lipzen A."/>
            <person name="Ng V."/>
            <person name="Sandor L."/>
            <person name="Barry K."/>
            <person name="Martinez A.T."/>
            <person name="Xiao Y."/>
            <person name="Gibbons J.G."/>
            <person name="Terashima K."/>
            <person name="Hibbett D.S."/>
            <person name="Grigoriev I.V."/>
        </authorList>
    </citation>
    <scope>NUCLEOTIDE SEQUENCE</scope>
    <source>
        <strain evidence="2">Sp2 HRB7682 ss15</strain>
    </source>
</reference>
<dbReference type="Proteomes" id="UP001150238">
    <property type="component" value="Unassembled WGS sequence"/>
</dbReference>
<protein>
    <submittedName>
        <fullName evidence="2">Uncharacterized protein</fullName>
    </submittedName>
</protein>
<feature type="compositionally biased region" description="Low complexity" evidence="1">
    <location>
        <begin position="8"/>
        <end position="17"/>
    </location>
</feature>
<proteinExistence type="predicted"/>
<name>A0A9W9DV35_9AGAR</name>
<dbReference type="EMBL" id="JANVFS010000010">
    <property type="protein sequence ID" value="KAJ4486669.1"/>
    <property type="molecule type" value="Genomic_DNA"/>
</dbReference>